<dbReference type="SMART" id="SM00382">
    <property type="entry name" value="AAA"/>
    <property type="match status" value="1"/>
</dbReference>
<dbReference type="InterPro" id="IPR008984">
    <property type="entry name" value="SMAD_FHA_dom_sf"/>
</dbReference>
<evidence type="ECO:0000256" key="2">
    <source>
        <dbReference type="ARBA" id="ARBA00022840"/>
    </source>
</evidence>
<dbReference type="InterPro" id="IPR003593">
    <property type="entry name" value="AAA+_ATPase"/>
</dbReference>
<name>A0A4P2QRM7_SORCE</name>
<protein>
    <submittedName>
        <fullName evidence="8">ATPase AAA</fullName>
    </submittedName>
</protein>
<dbReference type="InterPro" id="IPR000253">
    <property type="entry name" value="FHA_dom"/>
</dbReference>
<dbReference type="Proteomes" id="UP000295497">
    <property type="component" value="Chromosome"/>
</dbReference>
<dbReference type="InterPro" id="IPR002197">
    <property type="entry name" value="HTH_Fis"/>
</dbReference>
<evidence type="ECO:0000259" key="6">
    <source>
        <dbReference type="PROSITE" id="PS50006"/>
    </source>
</evidence>
<dbReference type="PRINTS" id="PR01590">
    <property type="entry name" value="HTHFIS"/>
</dbReference>
<keyword evidence="5" id="KW-0804">Transcription</keyword>
<dbReference type="SUPFAM" id="SSF52540">
    <property type="entry name" value="P-loop containing nucleoside triphosphate hydrolases"/>
    <property type="match status" value="1"/>
</dbReference>
<dbReference type="SMART" id="SM00240">
    <property type="entry name" value="FHA"/>
    <property type="match status" value="1"/>
</dbReference>
<dbReference type="Gene3D" id="3.40.50.300">
    <property type="entry name" value="P-loop containing nucleotide triphosphate hydrolases"/>
    <property type="match status" value="1"/>
</dbReference>
<reference evidence="8 9" key="1">
    <citation type="submission" date="2015-09" db="EMBL/GenBank/DDBJ databases">
        <title>Sorangium comparison.</title>
        <authorList>
            <person name="Zaburannyi N."/>
            <person name="Bunk B."/>
            <person name="Overmann J."/>
            <person name="Mueller R."/>
        </authorList>
    </citation>
    <scope>NUCLEOTIDE SEQUENCE [LARGE SCALE GENOMIC DNA]</scope>
    <source>
        <strain evidence="8 9">So ce836</strain>
    </source>
</reference>
<dbReference type="Pfam" id="PF00158">
    <property type="entry name" value="Sigma54_activat"/>
    <property type="match status" value="1"/>
</dbReference>
<dbReference type="PROSITE" id="PS00675">
    <property type="entry name" value="SIGMA54_INTERACT_1"/>
    <property type="match status" value="1"/>
</dbReference>
<dbReference type="EMBL" id="CP012672">
    <property type="protein sequence ID" value="AUX32213.1"/>
    <property type="molecule type" value="Genomic_DNA"/>
</dbReference>
<dbReference type="GO" id="GO:0005524">
    <property type="term" value="F:ATP binding"/>
    <property type="evidence" value="ECO:0007669"/>
    <property type="project" value="UniProtKB-KW"/>
</dbReference>
<dbReference type="PANTHER" id="PTHR32071">
    <property type="entry name" value="TRANSCRIPTIONAL REGULATORY PROTEIN"/>
    <property type="match status" value="1"/>
</dbReference>
<dbReference type="Pfam" id="PF25601">
    <property type="entry name" value="AAA_lid_14"/>
    <property type="match status" value="1"/>
</dbReference>
<dbReference type="Gene3D" id="1.10.8.60">
    <property type="match status" value="1"/>
</dbReference>
<evidence type="ECO:0000313" key="8">
    <source>
        <dbReference type="EMBL" id="AUX32213.1"/>
    </source>
</evidence>
<dbReference type="InterPro" id="IPR025944">
    <property type="entry name" value="Sigma_54_int_dom_CS"/>
</dbReference>
<dbReference type="SUPFAM" id="SSF46689">
    <property type="entry name" value="Homeodomain-like"/>
    <property type="match status" value="1"/>
</dbReference>
<dbReference type="RefSeq" id="WP_237245486.1">
    <property type="nucleotide sequence ID" value="NZ_CP012672.1"/>
</dbReference>
<dbReference type="FunFam" id="3.40.50.300:FF:000006">
    <property type="entry name" value="DNA-binding transcriptional regulator NtrC"/>
    <property type="match status" value="1"/>
</dbReference>
<feature type="domain" description="FHA" evidence="6">
    <location>
        <begin position="52"/>
        <end position="101"/>
    </location>
</feature>
<keyword evidence="3" id="KW-0805">Transcription regulation</keyword>
<evidence type="ECO:0000259" key="7">
    <source>
        <dbReference type="PROSITE" id="PS50045"/>
    </source>
</evidence>
<accession>A0A4P2QRM7</accession>
<dbReference type="Gene3D" id="1.10.10.60">
    <property type="entry name" value="Homeodomain-like"/>
    <property type="match status" value="1"/>
</dbReference>
<dbReference type="GO" id="GO:0006355">
    <property type="term" value="P:regulation of DNA-templated transcription"/>
    <property type="evidence" value="ECO:0007669"/>
    <property type="project" value="InterPro"/>
</dbReference>
<dbReference type="Pfam" id="PF00498">
    <property type="entry name" value="FHA"/>
    <property type="match status" value="1"/>
</dbReference>
<dbReference type="SUPFAM" id="SSF49879">
    <property type="entry name" value="SMAD/FHA domain"/>
    <property type="match status" value="1"/>
</dbReference>
<evidence type="ECO:0000313" key="9">
    <source>
        <dbReference type="Proteomes" id="UP000295497"/>
    </source>
</evidence>
<gene>
    <name evidence="8" type="ORF">SOCE836_043500</name>
</gene>
<dbReference type="CDD" id="cd00060">
    <property type="entry name" value="FHA"/>
    <property type="match status" value="1"/>
</dbReference>
<dbReference type="PROSITE" id="PS00676">
    <property type="entry name" value="SIGMA54_INTERACT_2"/>
    <property type="match status" value="1"/>
</dbReference>
<dbReference type="AlphaFoldDB" id="A0A4P2QRM7"/>
<evidence type="ECO:0000256" key="5">
    <source>
        <dbReference type="ARBA" id="ARBA00023163"/>
    </source>
</evidence>
<evidence type="ECO:0000256" key="1">
    <source>
        <dbReference type="ARBA" id="ARBA00022741"/>
    </source>
</evidence>
<evidence type="ECO:0000256" key="3">
    <source>
        <dbReference type="ARBA" id="ARBA00023015"/>
    </source>
</evidence>
<dbReference type="PROSITE" id="PS00688">
    <property type="entry name" value="SIGMA54_INTERACT_3"/>
    <property type="match status" value="1"/>
</dbReference>
<organism evidence="8 9">
    <name type="scientific">Sorangium cellulosum</name>
    <name type="common">Polyangium cellulosum</name>
    <dbReference type="NCBI Taxonomy" id="56"/>
    <lineage>
        <taxon>Bacteria</taxon>
        <taxon>Pseudomonadati</taxon>
        <taxon>Myxococcota</taxon>
        <taxon>Polyangia</taxon>
        <taxon>Polyangiales</taxon>
        <taxon>Polyangiaceae</taxon>
        <taxon>Sorangium</taxon>
    </lineage>
</organism>
<evidence type="ECO:0000256" key="4">
    <source>
        <dbReference type="ARBA" id="ARBA00023125"/>
    </source>
</evidence>
<dbReference type="InterPro" id="IPR009057">
    <property type="entry name" value="Homeodomain-like_sf"/>
</dbReference>
<dbReference type="Gene3D" id="2.60.200.20">
    <property type="match status" value="1"/>
</dbReference>
<keyword evidence="2" id="KW-0067">ATP-binding</keyword>
<keyword evidence="4" id="KW-0238">DNA-binding</keyword>
<dbReference type="PROSITE" id="PS50006">
    <property type="entry name" value="FHA_DOMAIN"/>
    <property type="match status" value="1"/>
</dbReference>
<dbReference type="PROSITE" id="PS50045">
    <property type="entry name" value="SIGMA54_INTERACT_4"/>
    <property type="match status" value="1"/>
</dbReference>
<dbReference type="InterPro" id="IPR058031">
    <property type="entry name" value="AAA_lid_NorR"/>
</dbReference>
<dbReference type="GO" id="GO:0043565">
    <property type="term" value="F:sequence-specific DNA binding"/>
    <property type="evidence" value="ECO:0007669"/>
    <property type="project" value="InterPro"/>
</dbReference>
<feature type="domain" description="Sigma-54 factor interaction" evidence="7">
    <location>
        <begin position="141"/>
        <end position="368"/>
    </location>
</feature>
<dbReference type="InterPro" id="IPR002078">
    <property type="entry name" value="Sigma_54_int"/>
</dbReference>
<dbReference type="InterPro" id="IPR027417">
    <property type="entry name" value="P-loop_NTPase"/>
</dbReference>
<dbReference type="InterPro" id="IPR025943">
    <property type="entry name" value="Sigma_54_int_dom_ATP-bd_2"/>
</dbReference>
<dbReference type="InterPro" id="IPR025662">
    <property type="entry name" value="Sigma_54_int_dom_ATP-bd_1"/>
</dbReference>
<proteinExistence type="predicted"/>
<keyword evidence="1" id="KW-0547">Nucleotide-binding</keyword>
<sequence length="451" mass="48407">MLTLPLAARSMHDPTRTITTLRSDAVELPDLRVFVSPQKSPPIEATLGVAPLVLGTSGECDVVIPDSRVSRRHCQLRFTPRGIALTDLGSKNGTFINDVLIVEGFLTPGAVASLGGVPLTVRVGGAPVVVPLSTSASFGEALGSSVPMRALFARLERAAATSETILLLGESGTGKEVLARAIHEASPRSGGPFVVFDCSAVAPNLIEAELFGYTKGAFTGAQAARAGLLEEASGGTLFLDEIGELPLDLQPKLLRALEARQVRRIGAAAYTSFDARVIAATHRDLQGRIGAGTFREDLYYRLAVVEAVVPPLRERKEDIPLLVERFLAAQVPPRALADLPPNALELLRGHHWPGNVRELRNTVARLVLFPHLAEEAIVKVAPRPADMGVVQFASLPLREARDMVVEQFERTFIAMKLRDSGGNVARAAASMGVSRQLVHRLMERYGIRSKG</sequence>
<dbReference type="CDD" id="cd00009">
    <property type="entry name" value="AAA"/>
    <property type="match status" value="1"/>
</dbReference>